<feature type="region of interest" description="Disordered" evidence="1">
    <location>
        <begin position="78"/>
        <end position="168"/>
    </location>
</feature>
<dbReference type="Proteomes" id="UP000033647">
    <property type="component" value="Unassembled WGS sequence"/>
</dbReference>
<dbReference type="OrthoDB" id="10261904at2759"/>
<reference evidence="3 4" key="1">
    <citation type="submission" date="2015-03" db="EMBL/GenBank/DDBJ databases">
        <title>RNA-seq based gene annotation and comparative genomics of four Zymoseptoria species reveal species-specific pathogenicity related genes and transposable element activity.</title>
        <authorList>
            <person name="Grandaubert J."/>
            <person name="Bhattacharyya A."/>
            <person name="Stukenbrock E.H."/>
        </authorList>
    </citation>
    <scope>NUCLEOTIDE SEQUENCE [LARGE SCALE GENOMIC DNA]</scope>
    <source>
        <strain evidence="3 4">Zb18110</strain>
    </source>
</reference>
<organism evidence="3 4">
    <name type="scientific">Zymoseptoria brevis</name>
    <dbReference type="NCBI Taxonomy" id="1047168"/>
    <lineage>
        <taxon>Eukaryota</taxon>
        <taxon>Fungi</taxon>
        <taxon>Dikarya</taxon>
        <taxon>Ascomycota</taxon>
        <taxon>Pezizomycotina</taxon>
        <taxon>Dothideomycetes</taxon>
        <taxon>Dothideomycetidae</taxon>
        <taxon>Mycosphaerellales</taxon>
        <taxon>Mycosphaerellaceae</taxon>
        <taxon>Zymoseptoria</taxon>
    </lineage>
</organism>
<evidence type="ECO:0000256" key="1">
    <source>
        <dbReference type="SAM" id="MobiDB-lite"/>
    </source>
</evidence>
<dbReference type="InterPro" id="IPR053105">
    <property type="entry name" value="Class_V-like_SAM-MTase"/>
</dbReference>
<dbReference type="PANTHER" id="PTHR47250">
    <property type="entry name" value="HISTONE-LYSINE N-METHYLTRANSFERASE SET-6"/>
    <property type="match status" value="1"/>
</dbReference>
<sequence>MASPFDVDVLARDIGQRIASQLPSILRQLLAEHNDFSTSGDLQLECNLLNGQLGSAIRPQTLKLASINIAEVVNCATPSANGDHSGTPVDDTLPSTTSDRPSSAQAGASAESPVTPLERSGASSPTRSLRPRSTSTPHADEDTRPAKRRATGGLRIGGADQPREQYGAVTRRLESDSRVFPQRKKRLPDNPHLQPSTLDKFINGIWENIYSGSKLDPAEVIEQWQAIESSGQPRLLRDAESQLATHNDALIQGSFGRMNVLTRKISQTSRTCRSLEVIVQAHWTQVFDERVRELSAGTTKEKAKKTAISEACIDFGWAEKELRNKMAIWRGYNDIMQAAGWAALCFAGMGLYRFCKYRVSFTEETFQTLRSLRHRFEVAADTLHPRWRSLLAIVDAPIQRTYTGHPHDWVVCGPADQAIPLPVTYHKWDLNFHYTHLDESSIDEDAWGLFDPRTVSPRGELTSMKCPTCSSSQSDDPRQNSCTCFPNLYGHNKAGFIPVQVYQTPNGKNNGLLACCAFERGAAVGEFVGQVTSGLANMDVMVGQTDRASYQIWQGKMGNHTRFVNHSCNPNSQFERFVWMGTQRIVLVSKGIEAGEEITVDYSDTYWKDLDKVCKCQSTKCRYRNRSRPPEITE</sequence>
<gene>
    <name evidence="3" type="ORF">TI39_contig459g00018</name>
</gene>
<dbReference type="PANTHER" id="PTHR47250:SF3">
    <property type="entry name" value="HISTONE-LYSINE N-METHYLTRANSFERASE SET-6"/>
    <property type="match status" value="1"/>
</dbReference>
<dbReference type="EMBL" id="LAFY01000451">
    <property type="protein sequence ID" value="KJX97801.1"/>
    <property type="molecule type" value="Genomic_DNA"/>
</dbReference>
<dbReference type="PROSITE" id="PS50280">
    <property type="entry name" value="SET"/>
    <property type="match status" value="1"/>
</dbReference>
<dbReference type="STRING" id="1047168.A0A0F4GK72"/>
<dbReference type="Pfam" id="PF00856">
    <property type="entry name" value="SET"/>
    <property type="match status" value="1"/>
</dbReference>
<feature type="compositionally biased region" description="Low complexity" evidence="1">
    <location>
        <begin position="123"/>
        <end position="137"/>
    </location>
</feature>
<protein>
    <recommendedName>
        <fullName evidence="2">SET domain-containing protein</fullName>
    </recommendedName>
</protein>
<evidence type="ECO:0000313" key="3">
    <source>
        <dbReference type="EMBL" id="KJX97801.1"/>
    </source>
</evidence>
<comment type="caution">
    <text evidence="3">The sequence shown here is derived from an EMBL/GenBank/DDBJ whole genome shotgun (WGS) entry which is preliminary data.</text>
</comment>
<evidence type="ECO:0000259" key="2">
    <source>
        <dbReference type="PROSITE" id="PS50280"/>
    </source>
</evidence>
<dbReference type="AlphaFoldDB" id="A0A0F4GK72"/>
<dbReference type="InterPro" id="IPR046341">
    <property type="entry name" value="SET_dom_sf"/>
</dbReference>
<dbReference type="SMART" id="SM00317">
    <property type="entry name" value="SET"/>
    <property type="match status" value="1"/>
</dbReference>
<proteinExistence type="predicted"/>
<dbReference type="SUPFAM" id="SSF82199">
    <property type="entry name" value="SET domain"/>
    <property type="match status" value="1"/>
</dbReference>
<accession>A0A0F4GK72</accession>
<feature type="domain" description="SET" evidence="2">
    <location>
        <begin position="497"/>
        <end position="603"/>
    </location>
</feature>
<dbReference type="InterPro" id="IPR001214">
    <property type="entry name" value="SET_dom"/>
</dbReference>
<feature type="compositionally biased region" description="Polar residues" evidence="1">
    <location>
        <begin position="93"/>
        <end position="106"/>
    </location>
</feature>
<keyword evidence="4" id="KW-1185">Reference proteome</keyword>
<evidence type="ECO:0000313" key="4">
    <source>
        <dbReference type="Proteomes" id="UP000033647"/>
    </source>
</evidence>
<dbReference type="Gene3D" id="2.170.270.10">
    <property type="entry name" value="SET domain"/>
    <property type="match status" value="1"/>
</dbReference>
<name>A0A0F4GK72_9PEZI</name>